<evidence type="ECO:0000259" key="7">
    <source>
        <dbReference type="PROSITE" id="PS50893"/>
    </source>
</evidence>
<feature type="domain" description="ABC transporter" evidence="7">
    <location>
        <begin position="3"/>
        <end position="232"/>
    </location>
</feature>
<dbReference type="GO" id="GO:0005524">
    <property type="term" value="F:ATP binding"/>
    <property type="evidence" value="ECO:0007669"/>
    <property type="project" value="UniProtKB-KW"/>
</dbReference>
<evidence type="ECO:0000313" key="10">
    <source>
        <dbReference type="EMBL" id="VFK79536.1"/>
    </source>
</evidence>
<dbReference type="PANTHER" id="PTHR43875:SF15">
    <property type="entry name" value="TREHALOSE IMPORT ATP-BINDING PROTEIN SUGC"/>
    <property type="match status" value="1"/>
</dbReference>
<keyword evidence="1" id="KW-0813">Transport</keyword>
<evidence type="ECO:0000256" key="2">
    <source>
        <dbReference type="ARBA" id="ARBA00022475"/>
    </source>
</evidence>
<name>A0A451BMN4_9GAMM</name>
<dbReference type="PANTHER" id="PTHR43875">
    <property type="entry name" value="MALTODEXTRIN IMPORT ATP-BINDING PROTEIN MSMX"/>
    <property type="match status" value="1"/>
</dbReference>
<dbReference type="SUPFAM" id="SSF52540">
    <property type="entry name" value="P-loop containing nucleoside triphosphate hydrolases"/>
    <property type="match status" value="1"/>
</dbReference>
<dbReference type="AlphaFoldDB" id="A0A451BMN4"/>
<dbReference type="InterPro" id="IPR008995">
    <property type="entry name" value="Mo/tungstate-bd_C_term_dom"/>
</dbReference>
<organism evidence="10">
    <name type="scientific">Candidatus Kentrum sp. SD</name>
    <dbReference type="NCBI Taxonomy" id="2126332"/>
    <lineage>
        <taxon>Bacteria</taxon>
        <taxon>Pseudomonadati</taxon>
        <taxon>Pseudomonadota</taxon>
        <taxon>Gammaproteobacteria</taxon>
        <taxon>Candidatus Kentrum</taxon>
    </lineage>
</organism>
<dbReference type="Gene3D" id="3.40.50.300">
    <property type="entry name" value="P-loop containing nucleotide triphosphate hydrolases"/>
    <property type="match status" value="1"/>
</dbReference>
<proteinExistence type="predicted"/>
<evidence type="ECO:0000313" key="8">
    <source>
        <dbReference type="EMBL" id="VFK39953.1"/>
    </source>
</evidence>
<gene>
    <name evidence="10" type="ORF">BECKSD772D_GA0070982_105316</name>
    <name evidence="9" type="ORF">BECKSD772E_GA0070983_105214</name>
    <name evidence="8" type="ORF">BECKSD772F_GA0070984_105015</name>
</gene>
<evidence type="ECO:0000256" key="5">
    <source>
        <dbReference type="ARBA" id="ARBA00022967"/>
    </source>
</evidence>
<evidence type="ECO:0000256" key="6">
    <source>
        <dbReference type="ARBA" id="ARBA00023136"/>
    </source>
</evidence>
<keyword evidence="5" id="KW-1278">Translocase</keyword>
<evidence type="ECO:0000256" key="4">
    <source>
        <dbReference type="ARBA" id="ARBA00022840"/>
    </source>
</evidence>
<dbReference type="InterPro" id="IPR003593">
    <property type="entry name" value="AAA+_ATPase"/>
</dbReference>
<keyword evidence="2" id="KW-1003">Cell membrane</keyword>
<keyword evidence="4 10" id="KW-0067">ATP-binding</keyword>
<dbReference type="SUPFAM" id="SSF50331">
    <property type="entry name" value="MOP-like"/>
    <property type="match status" value="1"/>
</dbReference>
<keyword evidence="6" id="KW-0472">Membrane</keyword>
<protein>
    <submittedName>
        <fullName evidence="10">Iron(III) transport system ATP-binding protein</fullName>
    </submittedName>
</protein>
<dbReference type="InterPro" id="IPR027417">
    <property type="entry name" value="P-loop_NTPase"/>
</dbReference>
<dbReference type="EMBL" id="CAADHB010000053">
    <property type="protein sequence ID" value="VFK79536.1"/>
    <property type="molecule type" value="Genomic_DNA"/>
</dbReference>
<evidence type="ECO:0000256" key="1">
    <source>
        <dbReference type="ARBA" id="ARBA00022448"/>
    </source>
</evidence>
<keyword evidence="3" id="KW-0547">Nucleotide-binding</keyword>
<evidence type="ECO:0000256" key="3">
    <source>
        <dbReference type="ARBA" id="ARBA00022741"/>
    </source>
</evidence>
<dbReference type="GO" id="GO:0055052">
    <property type="term" value="C:ATP-binding cassette (ABC) transporter complex, substrate-binding subunit-containing"/>
    <property type="evidence" value="ECO:0007669"/>
    <property type="project" value="TreeGrafter"/>
</dbReference>
<dbReference type="EMBL" id="CAADFU010000052">
    <property type="protein sequence ID" value="VFK45378.1"/>
    <property type="molecule type" value="Genomic_DNA"/>
</dbReference>
<dbReference type="EMBL" id="CAADFR010000050">
    <property type="protein sequence ID" value="VFK39953.1"/>
    <property type="molecule type" value="Genomic_DNA"/>
</dbReference>
<dbReference type="PROSITE" id="PS50893">
    <property type="entry name" value="ABC_TRANSPORTER_2"/>
    <property type="match status" value="1"/>
</dbReference>
<evidence type="ECO:0000313" key="9">
    <source>
        <dbReference type="EMBL" id="VFK45378.1"/>
    </source>
</evidence>
<sequence length="363" mass="40294">MTLEVIDISKRFGAKPVLTRVSCRAEAGGITTILGASGCGKTTLLRLVAGLEMPDEGRIVWSGVDITAKKPGERDVGLVFQEGGFYGHLSVRENLRLSMNRKDRRKDGASSIIAMAERFGLQHHLDSRAETLSGGEGQRLSLARSLIRNPRLMLLDEPFSNLDLVLQRQLREFVFDRLREFGKTSVLVTHDHQDAQAADGTVVLLEQGRVAQIDTWEGIYRHPKTPYAARLVAFLEPICITGSMEDGASGRHFVSRNIKIPVSGAVESTSEREYAQLYYRPEDLEPNDGRNKDACITGIAERSFYQGGARFCILRRESGERLTFRCRNGGCPQRGETVRLGLSGVDPILIWPDDGEIILELPQ</sequence>
<dbReference type="InterPro" id="IPR003439">
    <property type="entry name" value="ABC_transporter-like_ATP-bd"/>
</dbReference>
<dbReference type="SMART" id="SM00382">
    <property type="entry name" value="AAA"/>
    <property type="match status" value="1"/>
</dbReference>
<dbReference type="Pfam" id="PF00005">
    <property type="entry name" value="ABC_tran"/>
    <property type="match status" value="1"/>
</dbReference>
<dbReference type="InterPro" id="IPR047641">
    <property type="entry name" value="ABC_transpr_MalK/UgpC-like"/>
</dbReference>
<dbReference type="GO" id="GO:0016887">
    <property type="term" value="F:ATP hydrolysis activity"/>
    <property type="evidence" value="ECO:0007669"/>
    <property type="project" value="InterPro"/>
</dbReference>
<reference evidence="10" key="1">
    <citation type="submission" date="2019-02" db="EMBL/GenBank/DDBJ databases">
        <authorList>
            <person name="Gruber-Vodicka R. H."/>
            <person name="Seah K. B. B."/>
        </authorList>
    </citation>
    <scope>NUCLEOTIDE SEQUENCE</scope>
    <source>
        <strain evidence="10">BECK_S127</strain>
        <strain evidence="9">BECK_S1320</strain>
        <strain evidence="8">BECK_S1321</strain>
    </source>
</reference>
<accession>A0A451BMN4</accession>